<evidence type="ECO:0000259" key="2">
    <source>
        <dbReference type="Pfam" id="PF09967"/>
    </source>
</evidence>
<evidence type="ECO:0000313" key="4">
    <source>
        <dbReference type="EMBL" id="HIT94843.1"/>
    </source>
</evidence>
<feature type="domain" description="VWA-like" evidence="2">
    <location>
        <begin position="283"/>
        <end position="425"/>
    </location>
</feature>
<dbReference type="AlphaFoldDB" id="A0A9D1KRA0"/>
<protein>
    <submittedName>
        <fullName evidence="4">Metallopeptidase</fullName>
    </submittedName>
</protein>
<dbReference type="CDD" id="cd00198">
    <property type="entry name" value="vWFA"/>
    <property type="match status" value="1"/>
</dbReference>
<reference evidence="4" key="1">
    <citation type="submission" date="2020-10" db="EMBL/GenBank/DDBJ databases">
        <authorList>
            <person name="Gilroy R."/>
        </authorList>
    </citation>
    <scope>NUCLEOTIDE SEQUENCE</scope>
    <source>
        <strain evidence="4">ChiBcec7-5410</strain>
    </source>
</reference>
<dbReference type="InterPro" id="IPR025154">
    <property type="entry name" value="Put_metallopeptidase_dom"/>
</dbReference>
<dbReference type="InterPro" id="IPR036465">
    <property type="entry name" value="vWFA_dom_sf"/>
</dbReference>
<dbReference type="Gene3D" id="3.40.50.410">
    <property type="entry name" value="von Willebrand factor, type A domain"/>
    <property type="match status" value="1"/>
</dbReference>
<dbReference type="Proteomes" id="UP000824160">
    <property type="component" value="Unassembled WGS sequence"/>
</dbReference>
<evidence type="ECO:0000313" key="5">
    <source>
        <dbReference type="Proteomes" id="UP000824160"/>
    </source>
</evidence>
<dbReference type="SUPFAM" id="SSF53300">
    <property type="entry name" value="vWA-like"/>
    <property type="match status" value="1"/>
</dbReference>
<evidence type="ECO:0000256" key="1">
    <source>
        <dbReference type="SAM" id="MobiDB-lite"/>
    </source>
</evidence>
<accession>A0A9D1KRA0</accession>
<dbReference type="Pfam" id="PF09967">
    <property type="entry name" value="DUF2201"/>
    <property type="match status" value="1"/>
</dbReference>
<gene>
    <name evidence="4" type="ORF">IAC43_06625</name>
</gene>
<reference evidence="4" key="2">
    <citation type="journal article" date="2021" name="PeerJ">
        <title>Extensive microbial diversity within the chicken gut microbiome revealed by metagenomics and culture.</title>
        <authorList>
            <person name="Gilroy R."/>
            <person name="Ravi A."/>
            <person name="Getino M."/>
            <person name="Pursley I."/>
            <person name="Horton D.L."/>
            <person name="Alikhan N.F."/>
            <person name="Baker D."/>
            <person name="Gharbi K."/>
            <person name="Hall N."/>
            <person name="Watson M."/>
            <person name="Adriaenssens E.M."/>
            <person name="Foster-Nyarko E."/>
            <person name="Jarju S."/>
            <person name="Secka A."/>
            <person name="Antonio M."/>
            <person name="Oren A."/>
            <person name="Chaudhuri R.R."/>
            <person name="La Ragione R."/>
            <person name="Hildebrand F."/>
            <person name="Pallen M.J."/>
        </authorList>
    </citation>
    <scope>NUCLEOTIDE SEQUENCE</scope>
    <source>
        <strain evidence="4">ChiBcec7-5410</strain>
    </source>
</reference>
<proteinExistence type="predicted"/>
<dbReference type="InterPro" id="IPR018698">
    <property type="entry name" value="VWA-like_dom"/>
</dbReference>
<dbReference type="PANTHER" id="PTHR38730:SF1">
    <property type="entry name" value="SLL7028 PROTEIN"/>
    <property type="match status" value="1"/>
</dbReference>
<dbReference type="EMBL" id="DVLW01000180">
    <property type="protein sequence ID" value="HIT94843.1"/>
    <property type="molecule type" value="Genomic_DNA"/>
</dbReference>
<dbReference type="Pfam" id="PF13203">
    <property type="entry name" value="DUF2201_N"/>
    <property type="match status" value="1"/>
</dbReference>
<name>A0A9D1KRA0_9FIRM</name>
<dbReference type="PANTHER" id="PTHR38730">
    <property type="entry name" value="SLL7028 PROTEIN"/>
    <property type="match status" value="1"/>
</dbReference>
<feature type="region of interest" description="Disordered" evidence="1">
    <location>
        <begin position="182"/>
        <end position="216"/>
    </location>
</feature>
<evidence type="ECO:0000259" key="3">
    <source>
        <dbReference type="Pfam" id="PF13203"/>
    </source>
</evidence>
<organism evidence="4 5">
    <name type="scientific">Candidatus Faecivivens stercoripullorum</name>
    <dbReference type="NCBI Taxonomy" id="2840805"/>
    <lineage>
        <taxon>Bacteria</taxon>
        <taxon>Bacillati</taxon>
        <taxon>Bacillota</taxon>
        <taxon>Clostridia</taxon>
        <taxon>Eubacteriales</taxon>
        <taxon>Oscillospiraceae</taxon>
        <taxon>Oscillospiraceae incertae sedis</taxon>
        <taxon>Candidatus Faecivivens</taxon>
    </lineage>
</organism>
<comment type="caution">
    <text evidence="4">The sequence shown here is derived from an EMBL/GenBank/DDBJ whole genome shotgun (WGS) entry which is preliminary data.</text>
</comment>
<feature type="compositionally biased region" description="Basic and acidic residues" evidence="1">
    <location>
        <begin position="189"/>
        <end position="208"/>
    </location>
</feature>
<sequence length="439" mass="50905">MHIQTQQEWETEMAEKVLDEVRAEIYLALRYLDGALARLRWSADLSLKSLASDGEKLYFPPEHLLEVWKKNPVFINRAYLHTLLHCIFLHLWTRGSREKMYWDTACDIVVESVIDSLNDPAFKRPVSWTRQKTEQLRKSEGLVSPAAIYSWLTELPENEFTALRREYYTDDHRYWPDEQQMAANPSAGEDWHRESSRVQSELENHGSEQGDSAEAVAAQIKAGKSRRSYREFLRRFCALREEIKIDPDSFDPGLYTYGLSLYGNLPLIEPLESREEMRIEDFVIVIDTSYSTSGKLVQAFLRETFSLLVESGIFLDRCRVRVLQCDDAVREDTLLTNTDQMRRMADNFTIIGGGGTDFRPAFRYLYQLKEKGELKGLRGMLYFTDGKGIYPNRRPPWETVFVFADEETGGLNEAAVPGWAMRLTLDREQLSQMGKETRL</sequence>
<feature type="domain" description="Putative metallopeptidase" evidence="3">
    <location>
        <begin position="30"/>
        <end position="129"/>
    </location>
</feature>